<sequence>MNPISETVIDHYLKLAGLADEYGAIDLALDLLDRGVPAEDVLLDLVAPAQARVGELWAADEWSVAREHAATAVSDRVVAAVAAHARPRPTRERIIVACADGEYHALPARLLTEVLRLRGWQVDFLGASVPDAHLITYLHQTDPEAVAISCTLPTRLPRAHATLTACRSVGVPVLAGGRGFGPGGHRARLLGADAWASSARLAADRLDRGLPPFPPQPAALEHLADGEYTYLAGRRGDLVARVTRTLSAAYPPMASYDARQMETTAEDLAHYADFLAAALYVDDGALFTDFVTWTAGVLRARGVPDGAVPAALDVFAGELRDFPRARRFLAAAAAALTGPS</sequence>
<dbReference type="PROSITE" id="PS51332">
    <property type="entry name" value="B12_BINDING"/>
    <property type="match status" value="1"/>
</dbReference>
<evidence type="ECO:0000313" key="3">
    <source>
        <dbReference type="Proteomes" id="UP000616724"/>
    </source>
</evidence>
<dbReference type="InterPro" id="IPR036594">
    <property type="entry name" value="Meth_synthase_dom"/>
</dbReference>
<dbReference type="Pfam" id="PF02607">
    <property type="entry name" value="B12-binding_2"/>
    <property type="match status" value="1"/>
</dbReference>
<protein>
    <submittedName>
        <fullName evidence="2">Cobalamin-binding protein</fullName>
    </submittedName>
</protein>
<comment type="caution">
    <text evidence="2">The sequence shown here is derived from an EMBL/GenBank/DDBJ whole genome shotgun (WGS) entry which is preliminary data.</text>
</comment>
<name>A0A8J3RP18_9ACTN</name>
<dbReference type="EMBL" id="BOOH01000039">
    <property type="protein sequence ID" value="GIH78494.1"/>
    <property type="molecule type" value="Genomic_DNA"/>
</dbReference>
<dbReference type="CDD" id="cd02065">
    <property type="entry name" value="B12-binding_like"/>
    <property type="match status" value="1"/>
</dbReference>
<dbReference type="Pfam" id="PF02310">
    <property type="entry name" value="B12-binding"/>
    <property type="match status" value="1"/>
</dbReference>
<reference evidence="2 3" key="1">
    <citation type="submission" date="2021-01" db="EMBL/GenBank/DDBJ databases">
        <title>Whole genome shotgun sequence of Planobispora longispora NBRC 13918.</title>
        <authorList>
            <person name="Komaki H."/>
            <person name="Tamura T."/>
        </authorList>
    </citation>
    <scope>NUCLEOTIDE SEQUENCE [LARGE SCALE GENOMIC DNA]</scope>
    <source>
        <strain evidence="2 3">NBRC 13918</strain>
    </source>
</reference>
<evidence type="ECO:0000313" key="2">
    <source>
        <dbReference type="EMBL" id="GIH78494.1"/>
    </source>
</evidence>
<feature type="domain" description="B12-binding" evidence="1">
    <location>
        <begin position="91"/>
        <end position="217"/>
    </location>
</feature>
<dbReference type="Gene3D" id="1.10.1240.10">
    <property type="entry name" value="Methionine synthase domain"/>
    <property type="match status" value="1"/>
</dbReference>
<dbReference type="InterPro" id="IPR036724">
    <property type="entry name" value="Cobalamin-bd_sf"/>
</dbReference>
<keyword evidence="3" id="KW-1185">Reference proteome</keyword>
<gene>
    <name evidence="2" type="ORF">Plo01_49230</name>
</gene>
<accession>A0A8J3RP18</accession>
<evidence type="ECO:0000259" key="1">
    <source>
        <dbReference type="PROSITE" id="PS51332"/>
    </source>
</evidence>
<dbReference type="AlphaFoldDB" id="A0A8J3RP18"/>
<organism evidence="2 3">
    <name type="scientific">Planobispora longispora</name>
    <dbReference type="NCBI Taxonomy" id="28887"/>
    <lineage>
        <taxon>Bacteria</taxon>
        <taxon>Bacillati</taxon>
        <taxon>Actinomycetota</taxon>
        <taxon>Actinomycetes</taxon>
        <taxon>Streptosporangiales</taxon>
        <taxon>Streptosporangiaceae</taxon>
        <taxon>Planobispora</taxon>
    </lineage>
</organism>
<dbReference type="RefSeq" id="WP_203892985.1">
    <property type="nucleotide sequence ID" value="NZ_BOOH01000039.1"/>
</dbReference>
<dbReference type="InterPro" id="IPR003759">
    <property type="entry name" value="Cbl-bd_cap"/>
</dbReference>
<dbReference type="GO" id="GO:0031419">
    <property type="term" value="F:cobalamin binding"/>
    <property type="evidence" value="ECO:0007669"/>
    <property type="project" value="InterPro"/>
</dbReference>
<proteinExistence type="predicted"/>
<dbReference type="Gene3D" id="3.40.50.280">
    <property type="entry name" value="Cobalamin-binding domain"/>
    <property type="match status" value="1"/>
</dbReference>
<dbReference type="InterPro" id="IPR006158">
    <property type="entry name" value="Cobalamin-bd"/>
</dbReference>
<dbReference type="Proteomes" id="UP000616724">
    <property type="component" value="Unassembled WGS sequence"/>
</dbReference>
<dbReference type="GO" id="GO:0046872">
    <property type="term" value="F:metal ion binding"/>
    <property type="evidence" value="ECO:0007669"/>
    <property type="project" value="InterPro"/>
</dbReference>
<dbReference type="SUPFAM" id="SSF52242">
    <property type="entry name" value="Cobalamin (vitamin B12)-binding domain"/>
    <property type="match status" value="1"/>
</dbReference>